<dbReference type="Proteomes" id="UP001234989">
    <property type="component" value="Chromosome 2"/>
</dbReference>
<organism evidence="1 2">
    <name type="scientific">Solanum verrucosum</name>
    <dbReference type="NCBI Taxonomy" id="315347"/>
    <lineage>
        <taxon>Eukaryota</taxon>
        <taxon>Viridiplantae</taxon>
        <taxon>Streptophyta</taxon>
        <taxon>Embryophyta</taxon>
        <taxon>Tracheophyta</taxon>
        <taxon>Spermatophyta</taxon>
        <taxon>Magnoliopsida</taxon>
        <taxon>eudicotyledons</taxon>
        <taxon>Gunneridae</taxon>
        <taxon>Pentapetalae</taxon>
        <taxon>asterids</taxon>
        <taxon>lamiids</taxon>
        <taxon>Solanales</taxon>
        <taxon>Solanaceae</taxon>
        <taxon>Solanoideae</taxon>
        <taxon>Solaneae</taxon>
        <taxon>Solanum</taxon>
    </lineage>
</organism>
<sequence>HSLDSGGQDLVGFAESLGKAFRFNKYIALPLVFGLHASTPSNKKAFFKLRGDTSSSILYMYRKHFYVKTLHSDVIINHSIVSCVIINHSIVSCGRAWIL</sequence>
<dbReference type="AlphaFoldDB" id="A0AAF0TFY9"/>
<dbReference type="EMBL" id="CP133613">
    <property type="protein sequence ID" value="WMV17364.1"/>
    <property type="molecule type" value="Genomic_DNA"/>
</dbReference>
<gene>
    <name evidence="1" type="ORF">MTR67_010749</name>
</gene>
<protein>
    <submittedName>
        <fullName evidence="1">Uncharacterized protein</fullName>
    </submittedName>
</protein>
<proteinExistence type="predicted"/>
<name>A0AAF0TFY9_SOLVR</name>
<accession>A0AAF0TFY9</accession>
<keyword evidence="2" id="KW-1185">Reference proteome</keyword>
<reference evidence="1" key="1">
    <citation type="submission" date="2023-08" db="EMBL/GenBank/DDBJ databases">
        <title>A de novo genome assembly of Solanum verrucosum Schlechtendal, a Mexican diploid species geographically isolated from the other diploid A-genome species in potato relatives.</title>
        <authorList>
            <person name="Hosaka K."/>
        </authorList>
    </citation>
    <scope>NUCLEOTIDE SEQUENCE</scope>
    <source>
        <tissue evidence="1">Young leaves</tissue>
    </source>
</reference>
<evidence type="ECO:0000313" key="1">
    <source>
        <dbReference type="EMBL" id="WMV17364.1"/>
    </source>
</evidence>
<feature type="non-terminal residue" evidence="1">
    <location>
        <position position="1"/>
    </location>
</feature>
<evidence type="ECO:0000313" key="2">
    <source>
        <dbReference type="Proteomes" id="UP001234989"/>
    </source>
</evidence>